<sequence>MQSLRGFSRENAETQQLLERYREISEELEEKVKERTQALEEANQQLQELSRTDGLTGLANRRYFEEILAREWLTAQRNDLSLTVIMLDVDYFKAFNDRYGHQVGDQGLREVALVLKQHARRGNDIAARYGGEEFIIILQDSDQASGAAIAERIRYSLEALDIAHEGSPIKKVTASFGVAAGKPSEGFNSAFELVKKQMTPSTKPSRRVETV</sequence>
<evidence type="ECO:0000313" key="7">
    <source>
        <dbReference type="Proteomes" id="UP000588806"/>
    </source>
</evidence>
<comment type="caution">
    <text evidence="6">The sequence shown here is derived from an EMBL/GenBank/DDBJ whole genome shotgun (WGS) entry which is preliminary data.</text>
</comment>
<dbReference type="GO" id="GO:1902201">
    <property type="term" value="P:negative regulation of bacterial-type flagellum-dependent cell motility"/>
    <property type="evidence" value="ECO:0007669"/>
    <property type="project" value="TreeGrafter"/>
</dbReference>
<accession>A0A7Y3TYM4</accession>
<evidence type="ECO:0000256" key="2">
    <source>
        <dbReference type="ARBA" id="ARBA00012528"/>
    </source>
</evidence>
<dbReference type="Proteomes" id="UP000588806">
    <property type="component" value="Unassembled WGS sequence"/>
</dbReference>
<evidence type="ECO:0000256" key="1">
    <source>
        <dbReference type="ARBA" id="ARBA00001946"/>
    </source>
</evidence>
<comment type="catalytic activity">
    <reaction evidence="3">
        <text>2 GTP = 3',3'-c-di-GMP + 2 diphosphate</text>
        <dbReference type="Rhea" id="RHEA:24898"/>
        <dbReference type="ChEBI" id="CHEBI:33019"/>
        <dbReference type="ChEBI" id="CHEBI:37565"/>
        <dbReference type="ChEBI" id="CHEBI:58805"/>
        <dbReference type="EC" id="2.7.7.65"/>
    </reaction>
</comment>
<dbReference type="FunFam" id="3.30.70.270:FF:000001">
    <property type="entry name" value="Diguanylate cyclase domain protein"/>
    <property type="match status" value="1"/>
</dbReference>
<dbReference type="InterPro" id="IPR029787">
    <property type="entry name" value="Nucleotide_cyclase"/>
</dbReference>
<organism evidence="6 7">
    <name type="scientific">Vreelandella azerica</name>
    <dbReference type="NCBI Taxonomy" id="2732867"/>
    <lineage>
        <taxon>Bacteria</taxon>
        <taxon>Pseudomonadati</taxon>
        <taxon>Pseudomonadota</taxon>
        <taxon>Gammaproteobacteria</taxon>
        <taxon>Oceanospirillales</taxon>
        <taxon>Halomonadaceae</taxon>
        <taxon>Vreelandella</taxon>
    </lineage>
</organism>
<dbReference type="SUPFAM" id="SSF55073">
    <property type="entry name" value="Nucleotide cyclase"/>
    <property type="match status" value="1"/>
</dbReference>
<dbReference type="Gene3D" id="3.30.70.270">
    <property type="match status" value="1"/>
</dbReference>
<proteinExistence type="predicted"/>
<comment type="cofactor">
    <cofactor evidence="1">
        <name>Mg(2+)</name>
        <dbReference type="ChEBI" id="CHEBI:18420"/>
    </cofactor>
</comment>
<dbReference type="EC" id="2.7.7.65" evidence="2"/>
<dbReference type="GO" id="GO:0005886">
    <property type="term" value="C:plasma membrane"/>
    <property type="evidence" value="ECO:0007669"/>
    <property type="project" value="TreeGrafter"/>
</dbReference>
<reference evidence="6 7" key="1">
    <citation type="submission" date="2020-05" db="EMBL/GenBank/DDBJ databases">
        <authorList>
            <person name="Ruan W."/>
            <person name="Jeon C.O."/>
            <person name="Chun B.H."/>
        </authorList>
    </citation>
    <scope>NUCLEOTIDE SEQUENCE [LARGE SCALE GENOMIC DNA]</scope>
    <source>
        <strain evidence="6 7">TBZ9</strain>
    </source>
</reference>
<protein>
    <recommendedName>
        <fullName evidence="2">diguanylate cyclase</fullName>
        <ecNumber evidence="2">2.7.7.65</ecNumber>
    </recommendedName>
</protein>
<gene>
    <name evidence="6" type="ORF">HLB35_13185</name>
</gene>
<keyword evidence="7" id="KW-1185">Reference proteome</keyword>
<dbReference type="InterPro" id="IPR050469">
    <property type="entry name" value="Diguanylate_Cyclase"/>
</dbReference>
<reference evidence="6 7" key="2">
    <citation type="submission" date="2020-06" db="EMBL/GenBank/DDBJ databases">
        <title>Halomonas songnenensis sp. nov., a moderately halophilic bacterium isolated from saline and alkaline soils.</title>
        <authorList>
            <person name="Jiang J."/>
            <person name="Pan Y."/>
        </authorList>
    </citation>
    <scope>NUCLEOTIDE SEQUENCE [LARGE SCALE GENOMIC DNA]</scope>
    <source>
        <strain evidence="6 7">TBZ9</strain>
    </source>
</reference>
<dbReference type="GO" id="GO:0043709">
    <property type="term" value="P:cell adhesion involved in single-species biofilm formation"/>
    <property type="evidence" value="ECO:0007669"/>
    <property type="project" value="TreeGrafter"/>
</dbReference>
<dbReference type="NCBIfam" id="TIGR00254">
    <property type="entry name" value="GGDEF"/>
    <property type="match status" value="1"/>
</dbReference>
<dbReference type="Pfam" id="PF00990">
    <property type="entry name" value="GGDEF"/>
    <property type="match status" value="1"/>
</dbReference>
<feature type="coiled-coil region" evidence="4">
    <location>
        <begin position="11"/>
        <end position="52"/>
    </location>
</feature>
<evidence type="ECO:0000256" key="3">
    <source>
        <dbReference type="ARBA" id="ARBA00034247"/>
    </source>
</evidence>
<evidence type="ECO:0000313" key="6">
    <source>
        <dbReference type="EMBL" id="NOG32469.1"/>
    </source>
</evidence>
<dbReference type="InterPro" id="IPR043128">
    <property type="entry name" value="Rev_trsase/Diguanyl_cyclase"/>
</dbReference>
<dbReference type="CDD" id="cd01949">
    <property type="entry name" value="GGDEF"/>
    <property type="match status" value="1"/>
</dbReference>
<dbReference type="EMBL" id="JABFHI010000005">
    <property type="protein sequence ID" value="NOG32469.1"/>
    <property type="molecule type" value="Genomic_DNA"/>
</dbReference>
<dbReference type="GO" id="GO:0052621">
    <property type="term" value="F:diguanylate cyclase activity"/>
    <property type="evidence" value="ECO:0007669"/>
    <property type="project" value="UniProtKB-EC"/>
</dbReference>
<dbReference type="PANTHER" id="PTHR45138">
    <property type="entry name" value="REGULATORY COMPONENTS OF SENSORY TRANSDUCTION SYSTEM"/>
    <property type="match status" value="1"/>
</dbReference>
<evidence type="ECO:0000256" key="4">
    <source>
        <dbReference type="SAM" id="Coils"/>
    </source>
</evidence>
<dbReference type="PANTHER" id="PTHR45138:SF9">
    <property type="entry name" value="DIGUANYLATE CYCLASE DGCM-RELATED"/>
    <property type="match status" value="1"/>
</dbReference>
<evidence type="ECO:0000259" key="5">
    <source>
        <dbReference type="PROSITE" id="PS50887"/>
    </source>
</evidence>
<dbReference type="PROSITE" id="PS50887">
    <property type="entry name" value="GGDEF"/>
    <property type="match status" value="1"/>
</dbReference>
<name>A0A7Y3TYM4_9GAMM</name>
<dbReference type="AlphaFoldDB" id="A0A7Y3TYM4"/>
<keyword evidence="4" id="KW-0175">Coiled coil</keyword>
<dbReference type="SMART" id="SM00267">
    <property type="entry name" value="GGDEF"/>
    <property type="match status" value="1"/>
</dbReference>
<feature type="domain" description="GGDEF" evidence="5">
    <location>
        <begin position="80"/>
        <end position="211"/>
    </location>
</feature>
<dbReference type="InterPro" id="IPR000160">
    <property type="entry name" value="GGDEF_dom"/>
</dbReference>